<comment type="cofactor">
    <cofactor evidence="1">
        <name>pyridoxal 5'-phosphate</name>
        <dbReference type="ChEBI" id="CHEBI:597326"/>
    </cofactor>
</comment>
<evidence type="ECO:0000256" key="10">
    <source>
        <dbReference type="NCBIfam" id="TIGR03461"/>
    </source>
</evidence>
<proteinExistence type="inferred from homology"/>
<keyword evidence="5" id="KW-0289">Folate biosynthesis</keyword>
<name>A0ABW0JNG3_9GAMM</name>
<keyword evidence="12" id="KW-1185">Reference proteome</keyword>
<dbReference type="Pfam" id="PF01063">
    <property type="entry name" value="Aminotran_4"/>
    <property type="match status" value="1"/>
</dbReference>
<keyword evidence="4" id="KW-0663">Pyridoxal phosphate</keyword>
<keyword evidence="6 11" id="KW-0456">Lyase</keyword>
<evidence type="ECO:0000256" key="5">
    <source>
        <dbReference type="ARBA" id="ARBA00022909"/>
    </source>
</evidence>
<comment type="pathway">
    <text evidence="7">Cofactor biosynthesis; tetrahydrofolate biosynthesis; 4-aminobenzoate from chorismate: step 2/2.</text>
</comment>
<dbReference type="InterPro" id="IPR050571">
    <property type="entry name" value="Class-IV_PLP-Dep_Aminotrnsfr"/>
</dbReference>
<evidence type="ECO:0000313" key="12">
    <source>
        <dbReference type="Proteomes" id="UP001596013"/>
    </source>
</evidence>
<dbReference type="EC" id="4.1.3.38" evidence="8 10"/>
<comment type="subunit">
    <text evidence="3">Homodimer.</text>
</comment>
<evidence type="ECO:0000256" key="1">
    <source>
        <dbReference type="ARBA" id="ARBA00001933"/>
    </source>
</evidence>
<evidence type="ECO:0000256" key="3">
    <source>
        <dbReference type="ARBA" id="ARBA00011738"/>
    </source>
</evidence>
<dbReference type="InterPro" id="IPR017824">
    <property type="entry name" value="Aminodeoxychorismate_lyase_IV"/>
</dbReference>
<dbReference type="InterPro" id="IPR043132">
    <property type="entry name" value="BCAT-like_C"/>
</dbReference>
<evidence type="ECO:0000256" key="4">
    <source>
        <dbReference type="ARBA" id="ARBA00022898"/>
    </source>
</evidence>
<dbReference type="NCBIfam" id="TIGR03461">
    <property type="entry name" value="pabC_Proteo"/>
    <property type="match status" value="1"/>
</dbReference>
<reference evidence="12" key="1">
    <citation type="journal article" date="2019" name="Int. J. Syst. Evol. Microbiol.">
        <title>The Global Catalogue of Microorganisms (GCM) 10K type strain sequencing project: providing services to taxonomists for standard genome sequencing and annotation.</title>
        <authorList>
            <consortium name="The Broad Institute Genomics Platform"/>
            <consortium name="The Broad Institute Genome Sequencing Center for Infectious Disease"/>
            <person name="Wu L."/>
            <person name="Ma J."/>
        </authorList>
    </citation>
    <scope>NUCLEOTIDE SEQUENCE [LARGE SCALE GENOMIC DNA]</scope>
    <source>
        <strain evidence="12">JCM 17130</strain>
    </source>
</reference>
<protein>
    <recommendedName>
        <fullName evidence="8 10">Aminodeoxychorismate lyase</fullName>
        <ecNumber evidence="8 10">4.1.3.38</ecNumber>
    </recommendedName>
</protein>
<dbReference type="GO" id="GO:0008696">
    <property type="term" value="F:4-amino-4-deoxychorismate lyase activity"/>
    <property type="evidence" value="ECO:0007669"/>
    <property type="project" value="UniProtKB-EC"/>
</dbReference>
<evidence type="ECO:0000256" key="8">
    <source>
        <dbReference type="ARBA" id="ARBA00035676"/>
    </source>
</evidence>
<evidence type="ECO:0000256" key="9">
    <source>
        <dbReference type="ARBA" id="ARBA00049529"/>
    </source>
</evidence>
<dbReference type="PANTHER" id="PTHR42743:SF2">
    <property type="entry name" value="AMINODEOXYCHORISMATE LYASE"/>
    <property type="match status" value="1"/>
</dbReference>
<evidence type="ECO:0000313" key="11">
    <source>
        <dbReference type="EMBL" id="MFC5437603.1"/>
    </source>
</evidence>
<evidence type="ECO:0000256" key="7">
    <source>
        <dbReference type="ARBA" id="ARBA00035633"/>
    </source>
</evidence>
<gene>
    <name evidence="11" type="primary">pabC</name>
    <name evidence="11" type="ORF">ACFPME_13645</name>
</gene>
<comment type="caution">
    <text evidence="11">The sequence shown here is derived from an EMBL/GenBank/DDBJ whole genome shotgun (WGS) entry which is preliminary data.</text>
</comment>
<dbReference type="PANTHER" id="PTHR42743">
    <property type="entry name" value="AMINO-ACID AMINOTRANSFERASE"/>
    <property type="match status" value="1"/>
</dbReference>
<dbReference type="InterPro" id="IPR043131">
    <property type="entry name" value="BCAT-like_N"/>
</dbReference>
<evidence type="ECO:0000256" key="6">
    <source>
        <dbReference type="ARBA" id="ARBA00023239"/>
    </source>
</evidence>
<dbReference type="CDD" id="cd01559">
    <property type="entry name" value="ADCL_like"/>
    <property type="match status" value="1"/>
</dbReference>
<sequence>MYARMLIDGVAADHVSAQDRGFAYGDGLFESIRLVGTAAPLWSRHMQRLTESCKRLWIPVPDTDQLGREVLAVTRDMPQAVVRVTVTRGIGERGYALPAASQPTRVVAAFPPPQASGDIYAHGVRMRVCDIRLAEQPLLAGMKHLNRLEQVLARAEWNDPAIAEGVLCDSHGRVISATMANLFAVVGGALLTPALDRCGVAGVARAEVLAACPWTRVGELTLDALRDASEVFLSSSVRGILPVRSLDERNYVVGGITHELQQHWRNLGFSMEQGG</sequence>
<dbReference type="NCBIfam" id="NF004761">
    <property type="entry name" value="PRK06092.1"/>
    <property type="match status" value="1"/>
</dbReference>
<evidence type="ECO:0000256" key="2">
    <source>
        <dbReference type="ARBA" id="ARBA00009320"/>
    </source>
</evidence>
<dbReference type="InterPro" id="IPR036038">
    <property type="entry name" value="Aminotransferase-like"/>
</dbReference>
<dbReference type="Gene3D" id="3.20.10.10">
    <property type="entry name" value="D-amino Acid Aminotransferase, subunit A, domain 2"/>
    <property type="match status" value="1"/>
</dbReference>
<organism evidence="11 12">
    <name type="scientific">Rhodanobacter umsongensis</name>
    <dbReference type="NCBI Taxonomy" id="633153"/>
    <lineage>
        <taxon>Bacteria</taxon>
        <taxon>Pseudomonadati</taxon>
        <taxon>Pseudomonadota</taxon>
        <taxon>Gammaproteobacteria</taxon>
        <taxon>Lysobacterales</taxon>
        <taxon>Rhodanobacteraceae</taxon>
        <taxon>Rhodanobacter</taxon>
    </lineage>
</organism>
<accession>A0ABW0JNG3</accession>
<dbReference type="InterPro" id="IPR001544">
    <property type="entry name" value="Aminotrans_IV"/>
</dbReference>
<dbReference type="RefSeq" id="WP_377306204.1">
    <property type="nucleotide sequence ID" value="NZ_JBHSMK010000009.1"/>
</dbReference>
<dbReference type="EMBL" id="JBHSMK010000009">
    <property type="protein sequence ID" value="MFC5437603.1"/>
    <property type="molecule type" value="Genomic_DNA"/>
</dbReference>
<comment type="similarity">
    <text evidence="2">Belongs to the class-IV pyridoxal-phosphate-dependent aminotransferase family.</text>
</comment>
<dbReference type="Gene3D" id="3.30.470.10">
    <property type="match status" value="1"/>
</dbReference>
<comment type="catalytic activity">
    <reaction evidence="9">
        <text>4-amino-4-deoxychorismate = 4-aminobenzoate + pyruvate + H(+)</text>
        <dbReference type="Rhea" id="RHEA:16201"/>
        <dbReference type="ChEBI" id="CHEBI:15361"/>
        <dbReference type="ChEBI" id="CHEBI:15378"/>
        <dbReference type="ChEBI" id="CHEBI:17836"/>
        <dbReference type="ChEBI" id="CHEBI:58406"/>
        <dbReference type="EC" id="4.1.3.38"/>
    </reaction>
</comment>
<dbReference type="Proteomes" id="UP001596013">
    <property type="component" value="Unassembled WGS sequence"/>
</dbReference>
<dbReference type="SUPFAM" id="SSF56752">
    <property type="entry name" value="D-aminoacid aminotransferase-like PLP-dependent enzymes"/>
    <property type="match status" value="1"/>
</dbReference>